<keyword evidence="2" id="KW-0812">Transmembrane</keyword>
<dbReference type="InParanoid" id="A0A6P8YVY7"/>
<sequence length="180" mass="17870">MTASADLEHAEDRVGAATASAEEAGKDPAPAAAGRGRAVPDRRFSIADDDNEDASSCFEEPSAGAAAAASILVSLAERSAVVRDTLACSGPTTLDRRFSIDGDDEEAGRVADTSAAMAAGAAVAGAARLATFAGSGPAPLPEPAPAAPSWRAKRYGLVLTTLAAAALVLLGAARVLVIAL</sequence>
<evidence type="ECO:0000313" key="4">
    <source>
        <dbReference type="RefSeq" id="XP_034241371.1"/>
    </source>
</evidence>
<feature type="compositionally biased region" description="Low complexity" evidence="1">
    <location>
        <begin position="27"/>
        <end position="37"/>
    </location>
</feature>
<feature type="region of interest" description="Disordered" evidence="1">
    <location>
        <begin position="1"/>
        <end position="40"/>
    </location>
</feature>
<evidence type="ECO:0000256" key="2">
    <source>
        <dbReference type="SAM" id="Phobius"/>
    </source>
</evidence>
<dbReference type="GeneID" id="117645357"/>
<keyword evidence="2" id="KW-1133">Transmembrane helix</keyword>
<reference evidence="4" key="1">
    <citation type="submission" date="2025-08" db="UniProtKB">
        <authorList>
            <consortium name="RefSeq"/>
        </authorList>
    </citation>
    <scope>IDENTIFICATION</scope>
    <source>
        <tissue evidence="4">Total insect</tissue>
    </source>
</reference>
<keyword evidence="3" id="KW-1185">Reference proteome</keyword>
<feature type="transmembrane region" description="Helical" evidence="2">
    <location>
        <begin position="157"/>
        <end position="179"/>
    </location>
</feature>
<dbReference type="KEGG" id="tpal:117645357"/>
<name>A0A6P8YVY7_THRPL</name>
<dbReference type="RefSeq" id="XP_034241371.1">
    <property type="nucleotide sequence ID" value="XM_034385480.1"/>
</dbReference>
<dbReference type="AlphaFoldDB" id="A0A6P8YVY7"/>
<evidence type="ECO:0000313" key="3">
    <source>
        <dbReference type="Proteomes" id="UP000515158"/>
    </source>
</evidence>
<dbReference type="Proteomes" id="UP000515158">
    <property type="component" value="Unplaced"/>
</dbReference>
<evidence type="ECO:0000256" key="1">
    <source>
        <dbReference type="SAM" id="MobiDB-lite"/>
    </source>
</evidence>
<protein>
    <submittedName>
        <fullName evidence="4">Uncharacterized protein LOC117645357</fullName>
    </submittedName>
</protein>
<accession>A0A6P8YVY7</accession>
<proteinExistence type="predicted"/>
<gene>
    <name evidence="4" type="primary">LOC117645357</name>
</gene>
<organism evidence="4">
    <name type="scientific">Thrips palmi</name>
    <name type="common">Melon thrips</name>
    <dbReference type="NCBI Taxonomy" id="161013"/>
    <lineage>
        <taxon>Eukaryota</taxon>
        <taxon>Metazoa</taxon>
        <taxon>Ecdysozoa</taxon>
        <taxon>Arthropoda</taxon>
        <taxon>Hexapoda</taxon>
        <taxon>Insecta</taxon>
        <taxon>Pterygota</taxon>
        <taxon>Neoptera</taxon>
        <taxon>Paraneoptera</taxon>
        <taxon>Thysanoptera</taxon>
        <taxon>Terebrantia</taxon>
        <taxon>Thripoidea</taxon>
        <taxon>Thripidae</taxon>
        <taxon>Thrips</taxon>
    </lineage>
</organism>
<feature type="compositionally biased region" description="Basic and acidic residues" evidence="1">
    <location>
        <begin position="1"/>
        <end position="14"/>
    </location>
</feature>
<keyword evidence="2" id="KW-0472">Membrane</keyword>